<comment type="subcellular location">
    <subcellularLocation>
        <location evidence="2">Membrane</location>
        <topology evidence="2">Single-pass membrane protein</topology>
    </subcellularLocation>
</comment>
<comment type="pathway">
    <text evidence="3">Protein modification; protein ubiquitination.</text>
</comment>
<proteinExistence type="predicted"/>
<keyword evidence="11 15" id="KW-1133">Transmembrane helix</keyword>
<comment type="catalytic activity">
    <reaction evidence="1">
        <text>S-ubiquitinyl-[E2 ubiquitin-conjugating enzyme]-L-cysteine + [acceptor protein]-L-lysine = [E2 ubiquitin-conjugating enzyme]-L-cysteine + N(6)-ubiquitinyl-[acceptor protein]-L-lysine.</text>
        <dbReference type="EC" id="2.3.2.27"/>
    </reaction>
</comment>
<dbReference type="GO" id="GO:0016020">
    <property type="term" value="C:membrane"/>
    <property type="evidence" value="ECO:0007669"/>
    <property type="project" value="UniProtKB-SubCell"/>
</dbReference>
<keyword evidence="9" id="KW-0833">Ubl conjugation pathway</keyword>
<evidence type="ECO:0000256" key="4">
    <source>
        <dbReference type="ARBA" id="ARBA00012483"/>
    </source>
</evidence>
<sequence length="222" mass="25113">MAIINISRKLLNKNVAIAIAPSPFPQQADHLLISSNNGEKHPFISLSTRDTSLILIVLFLASTFFFLFLFSVYIRRFTSPQAIEISRHRRQRQQQHRDQQQASSSSTSQAHGLDILIIQSLPAFAWKEIEEQESIDCSVCLSQFEEKESVTVIPYCGHLFHTECIDTWLLSNVSCPLCRSIQLFPSNKITVECLDVGLRPLDQIQVEARNKLMLTCPPSSPS</sequence>
<dbReference type="GO" id="GO:0016567">
    <property type="term" value="P:protein ubiquitination"/>
    <property type="evidence" value="ECO:0007669"/>
    <property type="project" value="InterPro"/>
</dbReference>
<evidence type="ECO:0000256" key="11">
    <source>
        <dbReference type="ARBA" id="ARBA00022989"/>
    </source>
</evidence>
<keyword evidence="10" id="KW-0862">Zinc</keyword>
<dbReference type="InterPro" id="IPR001841">
    <property type="entry name" value="Znf_RING"/>
</dbReference>
<keyword evidence="5" id="KW-0808">Transferase</keyword>
<evidence type="ECO:0000259" key="16">
    <source>
        <dbReference type="PROSITE" id="PS50089"/>
    </source>
</evidence>
<evidence type="ECO:0000256" key="2">
    <source>
        <dbReference type="ARBA" id="ARBA00004167"/>
    </source>
</evidence>
<evidence type="ECO:0000256" key="15">
    <source>
        <dbReference type="SAM" id="Phobius"/>
    </source>
</evidence>
<keyword evidence="8 13" id="KW-0863">Zinc-finger</keyword>
<evidence type="ECO:0000256" key="1">
    <source>
        <dbReference type="ARBA" id="ARBA00000900"/>
    </source>
</evidence>
<accession>A0A7J6WL53</accession>
<name>A0A7J6WL53_THATH</name>
<evidence type="ECO:0000256" key="9">
    <source>
        <dbReference type="ARBA" id="ARBA00022786"/>
    </source>
</evidence>
<comment type="caution">
    <text evidence="17">The sequence shown here is derived from an EMBL/GenBank/DDBJ whole genome shotgun (WGS) entry which is preliminary data.</text>
</comment>
<evidence type="ECO:0000313" key="17">
    <source>
        <dbReference type="EMBL" id="KAF5198096.1"/>
    </source>
</evidence>
<organism evidence="17 18">
    <name type="scientific">Thalictrum thalictroides</name>
    <name type="common">Rue-anemone</name>
    <name type="synonym">Anemone thalictroides</name>
    <dbReference type="NCBI Taxonomy" id="46969"/>
    <lineage>
        <taxon>Eukaryota</taxon>
        <taxon>Viridiplantae</taxon>
        <taxon>Streptophyta</taxon>
        <taxon>Embryophyta</taxon>
        <taxon>Tracheophyta</taxon>
        <taxon>Spermatophyta</taxon>
        <taxon>Magnoliopsida</taxon>
        <taxon>Ranunculales</taxon>
        <taxon>Ranunculaceae</taxon>
        <taxon>Thalictroideae</taxon>
        <taxon>Thalictrum</taxon>
    </lineage>
</organism>
<feature type="region of interest" description="Disordered" evidence="14">
    <location>
        <begin position="88"/>
        <end position="108"/>
    </location>
</feature>
<protein>
    <recommendedName>
        <fullName evidence="4">RING-type E3 ubiquitin transferase</fullName>
        <ecNumber evidence="4">2.3.2.27</ecNumber>
    </recommendedName>
</protein>
<evidence type="ECO:0000256" key="6">
    <source>
        <dbReference type="ARBA" id="ARBA00022692"/>
    </source>
</evidence>
<gene>
    <name evidence="17" type="ORF">FRX31_012316</name>
</gene>
<dbReference type="InterPro" id="IPR013083">
    <property type="entry name" value="Znf_RING/FYVE/PHD"/>
</dbReference>
<dbReference type="Gene3D" id="3.30.40.10">
    <property type="entry name" value="Zinc/RING finger domain, C3HC4 (zinc finger)"/>
    <property type="match status" value="1"/>
</dbReference>
<dbReference type="Proteomes" id="UP000554482">
    <property type="component" value="Unassembled WGS sequence"/>
</dbReference>
<dbReference type="PANTHER" id="PTHR46913:SF1">
    <property type="entry name" value="RING-H2 FINGER PROTEIN ATL16"/>
    <property type="match status" value="1"/>
</dbReference>
<dbReference type="GO" id="GO:0061630">
    <property type="term" value="F:ubiquitin protein ligase activity"/>
    <property type="evidence" value="ECO:0007669"/>
    <property type="project" value="UniProtKB-EC"/>
</dbReference>
<evidence type="ECO:0000256" key="13">
    <source>
        <dbReference type="PROSITE-ProRule" id="PRU00175"/>
    </source>
</evidence>
<evidence type="ECO:0000256" key="10">
    <source>
        <dbReference type="ARBA" id="ARBA00022833"/>
    </source>
</evidence>
<dbReference type="GO" id="GO:0008270">
    <property type="term" value="F:zinc ion binding"/>
    <property type="evidence" value="ECO:0007669"/>
    <property type="project" value="UniProtKB-KW"/>
</dbReference>
<dbReference type="EC" id="2.3.2.27" evidence="4"/>
<dbReference type="AlphaFoldDB" id="A0A7J6WL53"/>
<keyword evidence="12 15" id="KW-0472">Membrane</keyword>
<evidence type="ECO:0000313" key="18">
    <source>
        <dbReference type="Proteomes" id="UP000554482"/>
    </source>
</evidence>
<keyword evidence="7" id="KW-0479">Metal-binding</keyword>
<dbReference type="CDD" id="cd16461">
    <property type="entry name" value="RING-H2_EL5-like"/>
    <property type="match status" value="1"/>
</dbReference>
<feature type="domain" description="RING-type" evidence="16">
    <location>
        <begin position="137"/>
        <end position="179"/>
    </location>
</feature>
<dbReference type="PANTHER" id="PTHR46913">
    <property type="entry name" value="RING-H2 FINGER PROTEIN ATL16"/>
    <property type="match status" value="1"/>
</dbReference>
<evidence type="ECO:0000256" key="14">
    <source>
        <dbReference type="SAM" id="MobiDB-lite"/>
    </source>
</evidence>
<dbReference type="InterPro" id="IPR044600">
    <property type="entry name" value="ATL1/ATL16-like"/>
</dbReference>
<dbReference type="SUPFAM" id="SSF57850">
    <property type="entry name" value="RING/U-box"/>
    <property type="match status" value="1"/>
</dbReference>
<evidence type="ECO:0000256" key="8">
    <source>
        <dbReference type="ARBA" id="ARBA00022771"/>
    </source>
</evidence>
<keyword evidence="18" id="KW-1185">Reference proteome</keyword>
<feature type="transmembrane region" description="Helical" evidence="15">
    <location>
        <begin position="53"/>
        <end position="74"/>
    </location>
</feature>
<keyword evidence="6 15" id="KW-0812">Transmembrane</keyword>
<dbReference type="EMBL" id="JABWDY010013739">
    <property type="protein sequence ID" value="KAF5198096.1"/>
    <property type="molecule type" value="Genomic_DNA"/>
</dbReference>
<dbReference type="SMART" id="SM00184">
    <property type="entry name" value="RING"/>
    <property type="match status" value="1"/>
</dbReference>
<evidence type="ECO:0000256" key="5">
    <source>
        <dbReference type="ARBA" id="ARBA00022679"/>
    </source>
</evidence>
<dbReference type="OrthoDB" id="8062037at2759"/>
<dbReference type="Pfam" id="PF13639">
    <property type="entry name" value="zf-RING_2"/>
    <property type="match status" value="1"/>
</dbReference>
<reference evidence="17 18" key="1">
    <citation type="submission" date="2020-06" db="EMBL/GenBank/DDBJ databases">
        <title>Transcriptomic and genomic resources for Thalictrum thalictroides and T. hernandezii: Facilitating candidate gene discovery in an emerging model plant lineage.</title>
        <authorList>
            <person name="Arias T."/>
            <person name="Riano-Pachon D.M."/>
            <person name="Di Stilio V.S."/>
        </authorList>
    </citation>
    <scope>NUCLEOTIDE SEQUENCE [LARGE SCALE GENOMIC DNA]</scope>
    <source>
        <strain evidence="18">cv. WT478/WT964</strain>
        <tissue evidence="17">Leaves</tissue>
    </source>
</reference>
<evidence type="ECO:0000256" key="3">
    <source>
        <dbReference type="ARBA" id="ARBA00004906"/>
    </source>
</evidence>
<dbReference type="PROSITE" id="PS50089">
    <property type="entry name" value="ZF_RING_2"/>
    <property type="match status" value="1"/>
</dbReference>
<evidence type="ECO:0000256" key="12">
    <source>
        <dbReference type="ARBA" id="ARBA00023136"/>
    </source>
</evidence>
<evidence type="ECO:0000256" key="7">
    <source>
        <dbReference type="ARBA" id="ARBA00022723"/>
    </source>
</evidence>